<dbReference type="GO" id="GO:0004045">
    <property type="term" value="F:peptidyl-tRNA hydrolase activity"/>
    <property type="evidence" value="ECO:0007669"/>
    <property type="project" value="UniProtKB-UniRule"/>
</dbReference>
<dbReference type="InterPro" id="IPR001328">
    <property type="entry name" value="Pept_tRNA_hydro"/>
</dbReference>
<comment type="catalytic activity">
    <reaction evidence="7">
        <text>an N-acyl-L-alpha-aminoacyl-tRNA + H2O = an N-acyl-L-amino acid + a tRNA + H(+)</text>
        <dbReference type="Rhea" id="RHEA:54448"/>
        <dbReference type="Rhea" id="RHEA-COMP:10123"/>
        <dbReference type="Rhea" id="RHEA-COMP:13883"/>
        <dbReference type="ChEBI" id="CHEBI:15377"/>
        <dbReference type="ChEBI" id="CHEBI:15378"/>
        <dbReference type="ChEBI" id="CHEBI:59874"/>
        <dbReference type="ChEBI" id="CHEBI:78442"/>
        <dbReference type="ChEBI" id="CHEBI:138191"/>
        <dbReference type="EC" id="3.1.1.29"/>
    </reaction>
</comment>
<comment type="caution">
    <text evidence="9">The sequence shown here is derived from an EMBL/GenBank/DDBJ whole genome shotgun (WGS) entry which is preliminary data.</text>
</comment>
<protein>
    <recommendedName>
        <fullName evidence="6 7">Peptidyl-tRNA hydrolase</fullName>
        <shortName evidence="7">Pth</shortName>
        <ecNumber evidence="1 7">3.1.1.29</ecNumber>
    </recommendedName>
</protein>
<dbReference type="HAMAP" id="MF_00083">
    <property type="entry name" value="Pept_tRNA_hydro_bact"/>
    <property type="match status" value="1"/>
</dbReference>
<dbReference type="GO" id="GO:0072344">
    <property type="term" value="P:rescue of stalled ribosome"/>
    <property type="evidence" value="ECO:0007669"/>
    <property type="project" value="UniProtKB-UniRule"/>
</dbReference>
<dbReference type="Pfam" id="PF01195">
    <property type="entry name" value="Pept_tRNA_hydro"/>
    <property type="match status" value="1"/>
</dbReference>
<keyword evidence="3 7" id="KW-0378">Hydrolase</keyword>
<evidence type="ECO:0000256" key="8">
    <source>
        <dbReference type="SAM" id="MobiDB-lite"/>
    </source>
</evidence>
<dbReference type="GO" id="GO:0006515">
    <property type="term" value="P:protein quality control for misfolded or incompletely synthesized proteins"/>
    <property type="evidence" value="ECO:0007669"/>
    <property type="project" value="UniProtKB-UniRule"/>
</dbReference>
<dbReference type="NCBIfam" id="TIGR00447">
    <property type="entry name" value="pth"/>
    <property type="match status" value="1"/>
</dbReference>
<dbReference type="EC" id="3.1.1.29" evidence="1 7"/>
<comment type="similarity">
    <text evidence="5 7">Belongs to the PTH family.</text>
</comment>
<comment type="function">
    <text evidence="7">Hydrolyzes ribosome-free peptidyl-tRNAs (with 1 or more amino acids incorporated), which drop off the ribosome during protein synthesis, or as a result of ribosome stalling.</text>
</comment>
<feature type="binding site" evidence="7">
    <location>
        <position position="114"/>
    </location>
    <ligand>
        <name>tRNA</name>
        <dbReference type="ChEBI" id="CHEBI:17843"/>
    </ligand>
</feature>
<evidence type="ECO:0000256" key="5">
    <source>
        <dbReference type="ARBA" id="ARBA00038063"/>
    </source>
</evidence>
<feature type="binding site" evidence="7">
    <location>
        <position position="15"/>
    </location>
    <ligand>
        <name>tRNA</name>
        <dbReference type="ChEBI" id="CHEBI:17843"/>
    </ligand>
</feature>
<dbReference type="OrthoDB" id="9800507at2"/>
<dbReference type="AlphaFoldDB" id="A0A480AT53"/>
<evidence type="ECO:0000256" key="7">
    <source>
        <dbReference type="HAMAP-Rule" id="MF_00083"/>
    </source>
</evidence>
<dbReference type="RefSeq" id="WP_137733875.1">
    <property type="nucleotide sequence ID" value="NZ_BJCL01000008.1"/>
</dbReference>
<proteinExistence type="inferred from homology"/>
<dbReference type="FunFam" id="3.40.50.1470:FF:000001">
    <property type="entry name" value="Peptidyl-tRNA hydrolase"/>
    <property type="match status" value="1"/>
</dbReference>
<keyword evidence="10" id="KW-1185">Reference proteome</keyword>
<keyword evidence="2 7" id="KW-0820">tRNA-binding</keyword>
<dbReference type="SUPFAM" id="SSF53178">
    <property type="entry name" value="Peptidyl-tRNA hydrolase-like"/>
    <property type="match status" value="1"/>
</dbReference>
<gene>
    <name evidence="7 9" type="primary">pth</name>
    <name evidence="9" type="ORF">AQPW35_32270</name>
</gene>
<organism evidence="9 10">
    <name type="scientific">Pseudaquabacterium pictum</name>
    <dbReference type="NCBI Taxonomy" id="2315236"/>
    <lineage>
        <taxon>Bacteria</taxon>
        <taxon>Pseudomonadati</taxon>
        <taxon>Pseudomonadota</taxon>
        <taxon>Betaproteobacteria</taxon>
        <taxon>Burkholderiales</taxon>
        <taxon>Sphaerotilaceae</taxon>
        <taxon>Pseudaquabacterium</taxon>
    </lineage>
</organism>
<reference evidence="10" key="1">
    <citation type="submission" date="2019-03" db="EMBL/GenBank/DDBJ databases">
        <title>Aquabacterium pictum sp.nov., the first bacteriochlorophyll a-containing freshwater bacterium in the genus Aquabacterium of the class Betaproteobacteria.</title>
        <authorList>
            <person name="Hirose S."/>
            <person name="Tank M."/>
            <person name="Hara E."/>
            <person name="Tamaki H."/>
            <person name="Takaichi S."/>
            <person name="Haruta S."/>
            <person name="Hanada S."/>
        </authorList>
    </citation>
    <scope>NUCLEOTIDE SEQUENCE [LARGE SCALE GENOMIC DNA]</scope>
    <source>
        <strain evidence="10">W35</strain>
    </source>
</reference>
<evidence type="ECO:0000256" key="2">
    <source>
        <dbReference type="ARBA" id="ARBA00022555"/>
    </source>
</evidence>
<sequence length="212" mass="23099">MIRLIVGLGNPGPEYEDTRHNAGFWWVDAAARQLGGHLAFDRNYKGQVARVNQPQGPVWLLQPMTYMNLSGQSVAPLARFFKIEPAQILVVHDELDLLPGQMKLKQGGGAAGHNGLKDILAQLGSPDFWRLRIGIGHPGVRSEVANWVLRKPPLDDRIAIDKCVADSLATLPLLLAGDLAGAMHKVHAKPPRPKPPRPADAPPPTDTTPPER</sequence>
<dbReference type="PROSITE" id="PS01196">
    <property type="entry name" value="PEPT_TRNA_HYDROL_2"/>
    <property type="match status" value="1"/>
</dbReference>
<evidence type="ECO:0000256" key="6">
    <source>
        <dbReference type="ARBA" id="ARBA00050038"/>
    </source>
</evidence>
<comment type="subunit">
    <text evidence="7">Monomer.</text>
</comment>
<evidence type="ECO:0000256" key="4">
    <source>
        <dbReference type="ARBA" id="ARBA00022884"/>
    </source>
</evidence>
<comment type="function">
    <text evidence="7">Catalyzes the release of premature peptidyl moieties from peptidyl-tRNA molecules trapped in stalled 50S ribosomal subunits, and thus maintains levels of free tRNAs and 50S ribosomes.</text>
</comment>
<feature type="compositionally biased region" description="Basic residues" evidence="8">
    <location>
        <begin position="185"/>
        <end position="195"/>
    </location>
</feature>
<feature type="region of interest" description="Disordered" evidence="8">
    <location>
        <begin position="185"/>
        <end position="212"/>
    </location>
</feature>
<dbReference type="GO" id="GO:0000049">
    <property type="term" value="F:tRNA binding"/>
    <property type="evidence" value="ECO:0007669"/>
    <property type="project" value="UniProtKB-UniRule"/>
</dbReference>
<comment type="subcellular location">
    <subcellularLocation>
        <location evidence="7">Cytoplasm</location>
    </subcellularLocation>
</comment>
<dbReference type="EMBL" id="BJCL01000008">
    <property type="protein sequence ID" value="GCL64146.1"/>
    <property type="molecule type" value="Genomic_DNA"/>
</dbReference>
<evidence type="ECO:0000256" key="3">
    <source>
        <dbReference type="ARBA" id="ARBA00022801"/>
    </source>
</evidence>
<keyword evidence="4 7" id="KW-0694">RNA-binding</keyword>
<dbReference type="CDD" id="cd00462">
    <property type="entry name" value="PTH"/>
    <property type="match status" value="1"/>
</dbReference>
<feature type="site" description="Stabilizes the basic form of H active site to accept a proton" evidence="7">
    <location>
        <position position="93"/>
    </location>
</feature>
<feature type="binding site" evidence="7">
    <location>
        <position position="66"/>
    </location>
    <ligand>
        <name>tRNA</name>
        <dbReference type="ChEBI" id="CHEBI:17843"/>
    </ligand>
</feature>
<dbReference type="Proteomes" id="UP000301751">
    <property type="component" value="Unassembled WGS sequence"/>
</dbReference>
<name>A0A480AT53_9BURK</name>
<dbReference type="GO" id="GO:0005737">
    <property type="term" value="C:cytoplasm"/>
    <property type="evidence" value="ECO:0007669"/>
    <property type="project" value="UniProtKB-SubCell"/>
</dbReference>
<dbReference type="PANTHER" id="PTHR17224:SF1">
    <property type="entry name" value="PEPTIDYL-TRNA HYDROLASE"/>
    <property type="match status" value="1"/>
</dbReference>
<accession>A0A480AT53</accession>
<evidence type="ECO:0000256" key="1">
    <source>
        <dbReference type="ARBA" id="ARBA00013260"/>
    </source>
</evidence>
<feature type="binding site" evidence="7">
    <location>
        <position position="68"/>
    </location>
    <ligand>
        <name>tRNA</name>
        <dbReference type="ChEBI" id="CHEBI:17843"/>
    </ligand>
</feature>
<dbReference type="InterPro" id="IPR036416">
    <property type="entry name" value="Pept_tRNA_hydro_sf"/>
</dbReference>
<feature type="site" description="Discriminates between blocked and unblocked aminoacyl-tRNA" evidence="7">
    <location>
        <position position="10"/>
    </location>
</feature>
<feature type="compositionally biased region" description="Pro residues" evidence="8">
    <location>
        <begin position="196"/>
        <end position="212"/>
    </location>
</feature>
<feature type="active site" description="Proton acceptor" evidence="7">
    <location>
        <position position="20"/>
    </location>
</feature>
<dbReference type="Gene3D" id="3.40.50.1470">
    <property type="entry name" value="Peptidyl-tRNA hydrolase"/>
    <property type="match status" value="1"/>
</dbReference>
<evidence type="ECO:0000313" key="10">
    <source>
        <dbReference type="Proteomes" id="UP000301751"/>
    </source>
</evidence>
<keyword evidence="7" id="KW-0963">Cytoplasm</keyword>
<dbReference type="InterPro" id="IPR018171">
    <property type="entry name" value="Pept_tRNA_hydro_CS"/>
</dbReference>
<dbReference type="PANTHER" id="PTHR17224">
    <property type="entry name" value="PEPTIDYL-TRNA HYDROLASE"/>
    <property type="match status" value="1"/>
</dbReference>
<evidence type="ECO:0000313" key="9">
    <source>
        <dbReference type="EMBL" id="GCL64146.1"/>
    </source>
</evidence>